<organism evidence="1 2">
    <name type="scientific">Trypanosoma theileri</name>
    <dbReference type="NCBI Taxonomy" id="67003"/>
    <lineage>
        <taxon>Eukaryota</taxon>
        <taxon>Discoba</taxon>
        <taxon>Euglenozoa</taxon>
        <taxon>Kinetoplastea</taxon>
        <taxon>Metakinetoplastina</taxon>
        <taxon>Trypanosomatida</taxon>
        <taxon>Trypanosomatidae</taxon>
        <taxon>Trypanosoma</taxon>
    </lineage>
</organism>
<proteinExistence type="predicted"/>
<dbReference type="VEuPathDB" id="TriTrypDB:TM35_000171200"/>
<comment type="caution">
    <text evidence="1">The sequence shown here is derived from an EMBL/GenBank/DDBJ whole genome shotgun (WGS) entry which is preliminary data.</text>
</comment>
<evidence type="ECO:0000313" key="2">
    <source>
        <dbReference type="Proteomes" id="UP000192257"/>
    </source>
</evidence>
<dbReference type="OrthoDB" id="244074at2759"/>
<accession>A0A1X0NUN0</accession>
<protein>
    <submittedName>
        <fullName evidence="1">Uncharacterized protein</fullName>
    </submittedName>
</protein>
<dbReference type="EMBL" id="NBCO01000017">
    <property type="protein sequence ID" value="ORC88248.1"/>
    <property type="molecule type" value="Genomic_DNA"/>
</dbReference>
<sequence length="377" mass="42378">MQWCKEGREVQQKHVSACVFHRHEELNKSEYLCTCEKLTDVLHILELPEKHNITDTLTRTAETGAAGRATTSSMTVVESAAQLSVHGAISMTASYADYTSRTRCHTVENLTIEQCISFWKRSVIFAAEFILSATNNAMRRSAVVVGVFMIRSDYSEFTVGIITQCATRDNRLQPILSQFCDHHMLTRVHAELPLCAAHRTTTMRLWWEPRTERVTPHRIMPPMKVILEQHQKLQCNGIPCCGYGAVNVFLCRPMTSRLCGTTKKTLQSTNPDAFEKILLSTVDKGQGKGLKDDADAAILNSDFLKDAAYSSAVQKRQKLKLDRRQNIVILHFDDLSVVEEGEHLIGVEVEALPSYRAFLPALYGHLAPFLVVAREDA</sequence>
<gene>
    <name evidence="1" type="ORF">TM35_000171200</name>
</gene>
<name>A0A1X0NUN0_9TRYP</name>
<dbReference type="RefSeq" id="XP_028882314.1">
    <property type="nucleotide sequence ID" value="XM_029026199.1"/>
</dbReference>
<reference evidence="1 2" key="1">
    <citation type="submission" date="2017-03" db="EMBL/GenBank/DDBJ databases">
        <title>An alternative strategy for trypanosome survival in the mammalian bloodstream revealed through genome and transcriptome analysis of the ubiquitous bovine parasite Trypanosoma (Megatrypanum) theileri.</title>
        <authorList>
            <person name="Kelly S."/>
            <person name="Ivens A."/>
            <person name="Mott A."/>
            <person name="O'Neill E."/>
            <person name="Emms D."/>
            <person name="Macleod O."/>
            <person name="Voorheis P."/>
            <person name="Matthews J."/>
            <person name="Matthews K."/>
            <person name="Carrington M."/>
        </authorList>
    </citation>
    <scope>NUCLEOTIDE SEQUENCE [LARGE SCALE GENOMIC DNA]</scope>
    <source>
        <strain evidence="1">Edinburgh</strain>
    </source>
</reference>
<dbReference type="Proteomes" id="UP000192257">
    <property type="component" value="Unassembled WGS sequence"/>
</dbReference>
<dbReference type="GeneID" id="39985979"/>
<dbReference type="AlphaFoldDB" id="A0A1X0NUN0"/>
<keyword evidence="2" id="KW-1185">Reference proteome</keyword>
<evidence type="ECO:0000313" key="1">
    <source>
        <dbReference type="EMBL" id="ORC88248.1"/>
    </source>
</evidence>